<accession>A0A2P2LNF8</accession>
<protein>
    <submittedName>
        <fullName evidence="1">Uncharacterized protein MANES_14G137100</fullName>
    </submittedName>
</protein>
<proteinExistence type="predicted"/>
<dbReference type="EMBL" id="GGEC01039020">
    <property type="protein sequence ID" value="MBX19504.1"/>
    <property type="molecule type" value="Transcribed_RNA"/>
</dbReference>
<dbReference type="AlphaFoldDB" id="A0A2P2LNF8"/>
<evidence type="ECO:0000313" key="1">
    <source>
        <dbReference type="EMBL" id="MBX19504.1"/>
    </source>
</evidence>
<organism evidence="1">
    <name type="scientific">Rhizophora mucronata</name>
    <name type="common">Asiatic mangrove</name>
    <dbReference type="NCBI Taxonomy" id="61149"/>
    <lineage>
        <taxon>Eukaryota</taxon>
        <taxon>Viridiplantae</taxon>
        <taxon>Streptophyta</taxon>
        <taxon>Embryophyta</taxon>
        <taxon>Tracheophyta</taxon>
        <taxon>Spermatophyta</taxon>
        <taxon>Magnoliopsida</taxon>
        <taxon>eudicotyledons</taxon>
        <taxon>Gunneridae</taxon>
        <taxon>Pentapetalae</taxon>
        <taxon>rosids</taxon>
        <taxon>fabids</taxon>
        <taxon>Malpighiales</taxon>
        <taxon>Rhizophoraceae</taxon>
        <taxon>Rhizophora</taxon>
    </lineage>
</organism>
<name>A0A2P2LNF8_RHIMU</name>
<sequence length="49" mass="5731">MFSKFEKVDGICPIKLLWDRFNTLIWSRFPSSCGISPVKLLQERSIPDM</sequence>
<reference evidence="1" key="1">
    <citation type="submission" date="2018-02" db="EMBL/GenBank/DDBJ databases">
        <title>Rhizophora mucronata_Transcriptome.</title>
        <authorList>
            <person name="Meera S.P."/>
            <person name="Sreeshan A."/>
            <person name="Augustine A."/>
        </authorList>
    </citation>
    <scope>NUCLEOTIDE SEQUENCE</scope>
    <source>
        <tissue evidence="1">Leaf</tissue>
    </source>
</reference>